<name>A0AAW9K3U4_CARML</name>
<evidence type="ECO:0000256" key="3">
    <source>
        <dbReference type="ARBA" id="ARBA00022692"/>
    </source>
</evidence>
<feature type="transmembrane region" description="Helical" evidence="6">
    <location>
        <begin position="277"/>
        <end position="300"/>
    </location>
</feature>
<evidence type="ECO:0000313" key="8">
    <source>
        <dbReference type="EMBL" id="MDZ5758382.1"/>
    </source>
</evidence>
<evidence type="ECO:0000256" key="4">
    <source>
        <dbReference type="ARBA" id="ARBA00022989"/>
    </source>
</evidence>
<gene>
    <name evidence="8" type="ORF">RAK27_06870</name>
</gene>
<dbReference type="PANTHER" id="PTHR30294">
    <property type="entry name" value="MEMBRANE COMPONENT OF ABC TRANSPORTER YHHJ-RELATED"/>
    <property type="match status" value="1"/>
</dbReference>
<evidence type="ECO:0000256" key="2">
    <source>
        <dbReference type="ARBA" id="ARBA00022475"/>
    </source>
</evidence>
<reference evidence="8" key="1">
    <citation type="submission" date="2023-08" db="EMBL/GenBank/DDBJ databases">
        <title>Genomic characterization of piscicolin 126 produced by Carnobacterium maltaromaticum CM22 strain isolated from salmon (Salmo salar).</title>
        <authorList>
            <person name="Gonzalez-Gragera E."/>
            <person name="Garcia-Lopez J.D."/>
            <person name="Teso-Perez C."/>
            <person name="Gimenez-Hernandez I."/>
            <person name="Peralta-Sanchez J.M."/>
            <person name="Valdivia E."/>
            <person name="Montalban-Lopez M."/>
            <person name="Martin-Platero A.M."/>
            <person name="Banos A."/>
            <person name="Martinez-Bueno M."/>
        </authorList>
    </citation>
    <scope>NUCLEOTIDE SEQUENCE</scope>
    <source>
        <strain evidence="8">CM22</strain>
    </source>
</reference>
<feature type="transmembrane region" description="Helical" evidence="6">
    <location>
        <begin position="180"/>
        <end position="205"/>
    </location>
</feature>
<dbReference type="Proteomes" id="UP001290462">
    <property type="component" value="Unassembled WGS sequence"/>
</dbReference>
<dbReference type="GO" id="GO:0140359">
    <property type="term" value="F:ABC-type transporter activity"/>
    <property type="evidence" value="ECO:0007669"/>
    <property type="project" value="InterPro"/>
</dbReference>
<evidence type="ECO:0000313" key="9">
    <source>
        <dbReference type="Proteomes" id="UP001290462"/>
    </source>
</evidence>
<protein>
    <submittedName>
        <fullName evidence="8">ABC transporter permease</fullName>
    </submittedName>
</protein>
<dbReference type="GeneID" id="83605577"/>
<comment type="caution">
    <text evidence="8">The sequence shown here is derived from an EMBL/GenBank/DDBJ whole genome shotgun (WGS) entry which is preliminary data.</text>
</comment>
<organism evidence="8 9">
    <name type="scientific">Carnobacterium maltaromaticum</name>
    <name type="common">Carnobacterium piscicola</name>
    <dbReference type="NCBI Taxonomy" id="2751"/>
    <lineage>
        <taxon>Bacteria</taxon>
        <taxon>Bacillati</taxon>
        <taxon>Bacillota</taxon>
        <taxon>Bacilli</taxon>
        <taxon>Lactobacillales</taxon>
        <taxon>Carnobacteriaceae</taxon>
        <taxon>Carnobacterium</taxon>
    </lineage>
</organism>
<feature type="domain" description="ABC-2 type transporter transmembrane" evidence="7">
    <location>
        <begin position="21"/>
        <end position="385"/>
    </location>
</feature>
<evidence type="ECO:0000259" key="7">
    <source>
        <dbReference type="Pfam" id="PF12698"/>
    </source>
</evidence>
<dbReference type="EMBL" id="JAVBVO010000003">
    <property type="protein sequence ID" value="MDZ5758382.1"/>
    <property type="molecule type" value="Genomic_DNA"/>
</dbReference>
<dbReference type="GO" id="GO:0005886">
    <property type="term" value="C:plasma membrane"/>
    <property type="evidence" value="ECO:0007669"/>
    <property type="project" value="UniProtKB-SubCell"/>
</dbReference>
<keyword evidence="4 6" id="KW-1133">Transmembrane helix</keyword>
<feature type="transmembrane region" description="Helical" evidence="6">
    <location>
        <begin position="367"/>
        <end position="389"/>
    </location>
</feature>
<comment type="subcellular location">
    <subcellularLocation>
        <location evidence="1">Cell membrane</location>
        <topology evidence="1">Multi-pass membrane protein</topology>
    </subcellularLocation>
</comment>
<proteinExistence type="predicted"/>
<accession>A0AAW9K3U4</accession>
<feature type="transmembrane region" description="Helical" evidence="6">
    <location>
        <begin position="21"/>
        <end position="42"/>
    </location>
</feature>
<keyword evidence="2" id="KW-1003">Cell membrane</keyword>
<feature type="transmembrane region" description="Helical" evidence="6">
    <location>
        <begin position="312"/>
        <end position="332"/>
    </location>
</feature>
<evidence type="ECO:0000256" key="5">
    <source>
        <dbReference type="ARBA" id="ARBA00023136"/>
    </source>
</evidence>
<keyword evidence="3 6" id="KW-0812">Transmembrane</keyword>
<evidence type="ECO:0000256" key="6">
    <source>
        <dbReference type="SAM" id="Phobius"/>
    </source>
</evidence>
<feature type="transmembrane region" description="Helical" evidence="6">
    <location>
        <begin position="226"/>
        <end position="252"/>
    </location>
</feature>
<dbReference type="Pfam" id="PF12698">
    <property type="entry name" value="ABC2_membrane_3"/>
    <property type="match status" value="1"/>
</dbReference>
<dbReference type="AlphaFoldDB" id="A0AAW9K3U4"/>
<sequence>MNKFWIIVGEVYKKNVKSGAFLSMVLSPVIIIAVIGIVAFFVNSSSEVPKIAIVSDNQEIVQLLKTDKKSYKVNAKITTTADAEKALKKDDIAGYLVINESKSAITGEFIKTPTSADVDTTLMLQTLTALQTNQIASNLGLSQEEVGSLTQPADIKVKTIKFDGDKQQTNNDTDTMIKVFGAYFVSFVIYMLMIYYSAIIAQEIASEKGTRIMEIILSSVSATEHFFGKLVGILFVCLTQIVAYIVMGTIAYRFGKSLDFVQNLMNGIDLVEILKGLISYSLIFFILGMLLYSVLSAFLGSLVSKVEEASKAVTPLTFVIMIGFFAGIYGMGSPNAPLVKIGSYVPLFTPFIMPFRIANDTVSSGGVLTSILITFVFTGVVTYLSLMMYRSNVLVYSDTGLFKTMKNSWVIMRNERIKK</sequence>
<dbReference type="PANTHER" id="PTHR30294:SF29">
    <property type="entry name" value="MULTIDRUG ABC TRANSPORTER PERMEASE YBHS-RELATED"/>
    <property type="match status" value="1"/>
</dbReference>
<dbReference type="InterPro" id="IPR013525">
    <property type="entry name" value="ABC2_TM"/>
</dbReference>
<evidence type="ECO:0000256" key="1">
    <source>
        <dbReference type="ARBA" id="ARBA00004651"/>
    </source>
</evidence>
<keyword evidence="5 6" id="KW-0472">Membrane</keyword>
<dbReference type="InterPro" id="IPR051449">
    <property type="entry name" value="ABC-2_transporter_component"/>
</dbReference>
<dbReference type="RefSeq" id="WP_056999557.1">
    <property type="nucleotide sequence ID" value="NZ_BJOJ01000016.1"/>
</dbReference>